<feature type="domain" description="DML1/Misato tubulin" evidence="9">
    <location>
        <begin position="163"/>
        <end position="348"/>
    </location>
</feature>
<comment type="subcellular location">
    <subcellularLocation>
        <location evidence="2">Cytoplasm</location>
    </subcellularLocation>
    <subcellularLocation>
        <location evidence="1">Mitochondrion</location>
    </subcellularLocation>
</comment>
<dbReference type="Gene3D" id="3.40.50.1440">
    <property type="entry name" value="Tubulin/FtsZ, GTPase domain"/>
    <property type="match status" value="1"/>
</dbReference>
<evidence type="ECO:0000259" key="8">
    <source>
        <dbReference type="Pfam" id="PF10644"/>
    </source>
</evidence>
<comment type="function">
    <text evidence="7">Involved in the regulation of mitochondrial distribution and morphology. Required for mitochondrial fusion and mitochondrial network formation.</text>
</comment>
<evidence type="ECO:0000313" key="10">
    <source>
        <dbReference type="EMBL" id="KAK1154738.1"/>
    </source>
</evidence>
<sequence length="582" mass="64373">MGSVCREVVTLQLGHYANYVGTHWWNLQDASLCYDADPHNPPSEVRSDAVFREGLTQSGQTTYPPRLIALDLKGSLNTLRQEGTLYELHRQGSTFTWEGEVMTHKEDPAEKNMFLQDLERLDQGEAEGEFSQQQQQREQCRGAEGSVNASVERTQKLFSLEGSVRVWSDFLRIHLHPRSISVIHQYNHDGEANRMEAFGQGEALLREPLFLEELEDRLHFFVEECDYLQGFQVLCDLQDGFSGLGSGVTELLHDEYRGRGVFTWGLGPITHPDTSPVKDVFHLLNTVLGVVSLSNHSSLFCPLSLRGGLGRRPPPHITFPHLQYDPSLWYHSSAVLATALDTLTLPYRTLKDSATMGQLADAFAVSGRKVVTACGAVPFPMMLGDCLPNALAGFGEALPWKPLSACGEQIDGRCFAQSVSLRGIEGQSLVSQLAPGTQPPSPLHCYGSGEDVLTAYLQERYPSTPSMVHLVQSPCKPMTPFPQIFTPALGKHGFLESGSRPASTQVDSVPVLTCLQSSPLLYRCLSELHSEVSALDLRRFCSFLSAGTELDDLREALQDLKALAQQYRMNSDLDASSEEESD</sequence>
<dbReference type="Pfam" id="PF10644">
    <property type="entry name" value="Misat_Tub_SegII"/>
    <property type="match status" value="1"/>
</dbReference>
<evidence type="ECO:0000259" key="9">
    <source>
        <dbReference type="Pfam" id="PF14881"/>
    </source>
</evidence>
<keyword evidence="6" id="KW-0496">Mitochondrion</keyword>
<protein>
    <recommendedName>
        <fullName evidence="4">Protein misato homolog 1</fullName>
    </recommendedName>
</protein>
<dbReference type="InterPro" id="IPR029209">
    <property type="entry name" value="DML1/Misato_tubulin"/>
</dbReference>
<keyword evidence="11" id="KW-1185">Reference proteome</keyword>
<proteinExistence type="inferred from homology"/>
<dbReference type="InterPro" id="IPR049942">
    <property type="entry name" value="DML1/Misato"/>
</dbReference>
<organism evidence="10 11">
    <name type="scientific">Acipenser oxyrinchus oxyrinchus</name>
    <dbReference type="NCBI Taxonomy" id="40147"/>
    <lineage>
        <taxon>Eukaryota</taxon>
        <taxon>Metazoa</taxon>
        <taxon>Chordata</taxon>
        <taxon>Craniata</taxon>
        <taxon>Vertebrata</taxon>
        <taxon>Euteleostomi</taxon>
        <taxon>Actinopterygii</taxon>
        <taxon>Chondrostei</taxon>
        <taxon>Acipenseriformes</taxon>
        <taxon>Acipenseridae</taxon>
        <taxon>Acipenser</taxon>
    </lineage>
</organism>
<dbReference type="SUPFAM" id="SSF52490">
    <property type="entry name" value="Tubulin nucleotide-binding domain-like"/>
    <property type="match status" value="1"/>
</dbReference>
<feature type="domain" description="Misato Segment II tubulin-like" evidence="8">
    <location>
        <begin position="6"/>
        <end position="120"/>
    </location>
</feature>
<dbReference type="PANTHER" id="PTHR13391">
    <property type="entry name" value="MITOCHONDRIAL DISTRIBUTION REGULATOR MISATO"/>
    <property type="match status" value="1"/>
</dbReference>
<comment type="caution">
    <text evidence="10">The sequence shown here is derived from an EMBL/GenBank/DDBJ whole genome shotgun (WGS) entry which is preliminary data.</text>
</comment>
<keyword evidence="5" id="KW-0963">Cytoplasm</keyword>
<dbReference type="InterPro" id="IPR036525">
    <property type="entry name" value="Tubulin/FtsZ_GTPase_sf"/>
</dbReference>
<evidence type="ECO:0000256" key="3">
    <source>
        <dbReference type="ARBA" id="ARBA00008507"/>
    </source>
</evidence>
<dbReference type="Pfam" id="PF14881">
    <property type="entry name" value="Tubulin_3"/>
    <property type="match status" value="1"/>
</dbReference>
<evidence type="ECO:0000256" key="6">
    <source>
        <dbReference type="ARBA" id="ARBA00023128"/>
    </source>
</evidence>
<evidence type="ECO:0000256" key="7">
    <source>
        <dbReference type="ARBA" id="ARBA00045225"/>
    </source>
</evidence>
<evidence type="ECO:0000256" key="2">
    <source>
        <dbReference type="ARBA" id="ARBA00004496"/>
    </source>
</evidence>
<evidence type="ECO:0000313" key="11">
    <source>
        <dbReference type="Proteomes" id="UP001230051"/>
    </source>
</evidence>
<dbReference type="GO" id="GO:0005739">
    <property type="term" value="C:mitochondrion"/>
    <property type="evidence" value="ECO:0007669"/>
    <property type="project" value="UniProtKB-SubCell"/>
</dbReference>
<dbReference type="InterPro" id="IPR019605">
    <property type="entry name" value="Misato_II_tubulin-like"/>
</dbReference>
<evidence type="ECO:0000256" key="1">
    <source>
        <dbReference type="ARBA" id="ARBA00004173"/>
    </source>
</evidence>
<dbReference type="CDD" id="cd06060">
    <property type="entry name" value="misato"/>
    <property type="match status" value="1"/>
</dbReference>
<accession>A0AAD8CSP9</accession>
<dbReference type="GO" id="GO:0007005">
    <property type="term" value="P:mitochondrion organization"/>
    <property type="evidence" value="ECO:0007669"/>
    <property type="project" value="InterPro"/>
</dbReference>
<gene>
    <name evidence="10" type="ORF">AOXY_G28275</name>
</gene>
<evidence type="ECO:0000256" key="5">
    <source>
        <dbReference type="ARBA" id="ARBA00022490"/>
    </source>
</evidence>
<dbReference type="AlphaFoldDB" id="A0AAD8CSP9"/>
<name>A0AAD8CSP9_ACIOX</name>
<comment type="similarity">
    <text evidence="3">Belongs to the misato family.</text>
</comment>
<dbReference type="EMBL" id="JAGXEW010000034">
    <property type="protein sequence ID" value="KAK1154738.1"/>
    <property type="molecule type" value="Genomic_DNA"/>
</dbReference>
<dbReference type="Proteomes" id="UP001230051">
    <property type="component" value="Unassembled WGS sequence"/>
</dbReference>
<evidence type="ECO:0000256" key="4">
    <source>
        <dbReference type="ARBA" id="ARBA00017321"/>
    </source>
</evidence>
<reference evidence="10" key="1">
    <citation type="submission" date="2022-02" db="EMBL/GenBank/DDBJ databases">
        <title>Atlantic sturgeon de novo genome assembly.</title>
        <authorList>
            <person name="Stock M."/>
            <person name="Klopp C."/>
            <person name="Guiguen Y."/>
            <person name="Cabau C."/>
            <person name="Parinello H."/>
            <person name="Santidrian Yebra-Pimentel E."/>
            <person name="Kuhl H."/>
            <person name="Dirks R.P."/>
            <person name="Guessner J."/>
            <person name="Wuertz S."/>
            <person name="Du K."/>
            <person name="Schartl M."/>
        </authorList>
    </citation>
    <scope>NUCLEOTIDE SEQUENCE</scope>
    <source>
        <strain evidence="10">STURGEONOMICS-FGT-2020</strain>
        <tissue evidence="10">Whole blood</tissue>
    </source>
</reference>
<dbReference type="PANTHER" id="PTHR13391:SF0">
    <property type="entry name" value="PROTEIN MISATO HOMOLOG 1"/>
    <property type="match status" value="1"/>
</dbReference>